<accession>A0ABW3Y925</accession>
<dbReference type="Proteomes" id="UP001597260">
    <property type="component" value="Unassembled WGS sequence"/>
</dbReference>
<dbReference type="SUPFAM" id="SSF141571">
    <property type="entry name" value="Pentapeptide repeat-like"/>
    <property type="match status" value="1"/>
</dbReference>
<dbReference type="PANTHER" id="PTHR14136">
    <property type="entry name" value="BTB_POZ DOMAIN-CONTAINING PROTEIN KCTD9"/>
    <property type="match status" value="1"/>
</dbReference>
<dbReference type="InterPro" id="IPR001646">
    <property type="entry name" value="5peptide_repeat"/>
</dbReference>
<dbReference type="Pfam" id="PF00805">
    <property type="entry name" value="Pentapeptide"/>
    <property type="match status" value="2"/>
</dbReference>
<dbReference type="Gene3D" id="2.160.20.80">
    <property type="entry name" value="E3 ubiquitin-protein ligase SopA"/>
    <property type="match status" value="1"/>
</dbReference>
<dbReference type="PANTHER" id="PTHR14136:SF17">
    <property type="entry name" value="BTB_POZ DOMAIN-CONTAINING PROTEIN KCTD9"/>
    <property type="match status" value="1"/>
</dbReference>
<comment type="caution">
    <text evidence="1">The sequence shown here is derived from an EMBL/GenBank/DDBJ whole genome shotgun (WGS) entry which is preliminary data.</text>
</comment>
<dbReference type="RefSeq" id="WP_377567325.1">
    <property type="nucleotide sequence ID" value="NZ_JBHTMP010000004.1"/>
</dbReference>
<name>A0ABW3Y925_9ACTN</name>
<reference evidence="2" key="1">
    <citation type="journal article" date="2019" name="Int. J. Syst. Evol. Microbiol.">
        <title>The Global Catalogue of Microorganisms (GCM) 10K type strain sequencing project: providing services to taxonomists for standard genome sequencing and annotation.</title>
        <authorList>
            <consortium name="The Broad Institute Genomics Platform"/>
            <consortium name="The Broad Institute Genome Sequencing Center for Infectious Disease"/>
            <person name="Wu L."/>
            <person name="Ma J."/>
        </authorList>
    </citation>
    <scope>NUCLEOTIDE SEQUENCE [LARGE SCALE GENOMIC DNA]</scope>
    <source>
        <strain evidence="2">JCM 31037</strain>
    </source>
</reference>
<organism evidence="1 2">
    <name type="scientific">Micromonospora sonneratiae</name>
    <dbReference type="NCBI Taxonomy" id="1184706"/>
    <lineage>
        <taxon>Bacteria</taxon>
        <taxon>Bacillati</taxon>
        <taxon>Actinomycetota</taxon>
        <taxon>Actinomycetes</taxon>
        <taxon>Micromonosporales</taxon>
        <taxon>Micromonosporaceae</taxon>
        <taxon>Micromonospora</taxon>
    </lineage>
</organism>
<dbReference type="EMBL" id="JBHTMP010000004">
    <property type="protein sequence ID" value="MFD1320385.1"/>
    <property type="molecule type" value="Genomic_DNA"/>
</dbReference>
<gene>
    <name evidence="1" type="ORF">ACFQ4H_04680</name>
</gene>
<evidence type="ECO:0000313" key="1">
    <source>
        <dbReference type="EMBL" id="MFD1320385.1"/>
    </source>
</evidence>
<protein>
    <submittedName>
        <fullName evidence="1">Pentapeptide repeat-containing protein</fullName>
    </submittedName>
</protein>
<evidence type="ECO:0000313" key="2">
    <source>
        <dbReference type="Proteomes" id="UP001597260"/>
    </source>
</evidence>
<dbReference type="InterPro" id="IPR051082">
    <property type="entry name" value="Pentapeptide-BTB/POZ_domain"/>
</dbReference>
<sequence>MSKVVEGETFRNEDWYAEELIEVSYRGCEFHHVDLTEAVTRGAVFEECIFGNVRFNASRHTDSAFLRCVFKRCNLFEAEFLGCKLTGSQFEQSTLRPLKVIGGDWSFVALPGADLRGITIQGVRMREVDLTGANCADAVLSDVDLSGAQLHSAKFTRCDLRGSDLSALDPTTVELTDTIISVEQAIMVVQALGPQVRTTG</sequence>
<proteinExistence type="predicted"/>
<keyword evidence="2" id="KW-1185">Reference proteome</keyword>